<dbReference type="SUPFAM" id="SSF46565">
    <property type="entry name" value="Chaperone J-domain"/>
    <property type="match status" value="1"/>
</dbReference>
<protein>
    <submittedName>
        <fullName evidence="5">DnaJ domain-containing protein</fullName>
    </submittedName>
</protein>
<feature type="transmembrane region" description="Helical" evidence="3">
    <location>
        <begin position="468"/>
        <end position="493"/>
    </location>
</feature>
<dbReference type="Pfam" id="PF00226">
    <property type="entry name" value="DnaJ"/>
    <property type="match status" value="1"/>
</dbReference>
<dbReference type="InterPro" id="IPR051100">
    <property type="entry name" value="DnaJ_subfamily_B/C"/>
</dbReference>
<feature type="compositionally biased region" description="Basic residues" evidence="2">
    <location>
        <begin position="355"/>
        <end position="368"/>
    </location>
</feature>
<dbReference type="PANTHER" id="PTHR43908">
    <property type="entry name" value="AT29763P-RELATED"/>
    <property type="match status" value="1"/>
</dbReference>
<dbReference type="Proteomes" id="UP001201812">
    <property type="component" value="Unassembled WGS sequence"/>
</dbReference>
<keyword evidence="3" id="KW-1133">Transmembrane helix</keyword>
<dbReference type="GO" id="GO:0071218">
    <property type="term" value="P:cellular response to misfolded protein"/>
    <property type="evidence" value="ECO:0007669"/>
    <property type="project" value="TreeGrafter"/>
</dbReference>
<feature type="compositionally biased region" description="Basic and acidic residues" evidence="2">
    <location>
        <begin position="369"/>
        <end position="381"/>
    </location>
</feature>
<dbReference type="SMART" id="SM00271">
    <property type="entry name" value="DnaJ"/>
    <property type="match status" value="1"/>
</dbReference>
<dbReference type="PROSITE" id="PS50076">
    <property type="entry name" value="DNAJ_2"/>
    <property type="match status" value="1"/>
</dbReference>
<dbReference type="Gene3D" id="1.10.287.110">
    <property type="entry name" value="DnaJ domain"/>
    <property type="match status" value="1"/>
</dbReference>
<gene>
    <name evidence="5" type="ORF">DdX_19440</name>
</gene>
<feature type="coiled-coil region" evidence="1">
    <location>
        <begin position="224"/>
        <end position="272"/>
    </location>
</feature>
<keyword evidence="3" id="KW-0812">Transmembrane</keyword>
<dbReference type="GO" id="GO:0030544">
    <property type="term" value="F:Hsp70 protein binding"/>
    <property type="evidence" value="ECO:0007669"/>
    <property type="project" value="TreeGrafter"/>
</dbReference>
<evidence type="ECO:0000313" key="6">
    <source>
        <dbReference type="Proteomes" id="UP001201812"/>
    </source>
</evidence>
<evidence type="ECO:0000259" key="4">
    <source>
        <dbReference type="PROSITE" id="PS50076"/>
    </source>
</evidence>
<comment type="caution">
    <text evidence="5">The sequence shown here is derived from an EMBL/GenBank/DDBJ whole genome shotgun (WGS) entry which is preliminary data.</text>
</comment>
<dbReference type="CDD" id="cd06257">
    <property type="entry name" value="DnaJ"/>
    <property type="match status" value="1"/>
</dbReference>
<dbReference type="AlphaFoldDB" id="A0AAD4MHQ7"/>
<evidence type="ECO:0000313" key="5">
    <source>
        <dbReference type="EMBL" id="KAI1695705.1"/>
    </source>
</evidence>
<accession>A0AAD4MHQ7</accession>
<proteinExistence type="predicted"/>
<feature type="compositionally biased region" description="Low complexity" evidence="2">
    <location>
        <begin position="384"/>
        <end position="396"/>
    </location>
</feature>
<sequence length="494" mass="56821">MFIKGFSGKKHNLTAEGNVATMIQKTMDAEGRRNYDIDDILLLKIHRIDEDDFEWVEFSHDTEIEALTLLGDGEIELRSNTVFNDFMPTDLGCHIKNKPIEELAREELKDACHLRGLRIGTVASMRKQLLNYQDRSFDVEAVLDMKRRSTELYYLLEYTTSLPDESRYAWSNSDNCECSKLISDFLKDQKYLQASLMPIYGRFSIPDEDFENLAELLGRTSNVLDERNARILKLKEKVKQLKEENRILKATIRQKDAKIGRLQNKLSAYEEIKGSEIQENRGRDPRPLARLIAYNRFLLCDPKAKNVEKLLQEIQHWSGVLRSLGYSDRETNRDEIVKYARTKWLKKVDKERNQRVAKRKEQKMRKRRAAEEASKENKKPCVDPQPSTTGPQPSSSISADMELIIRILARPNDIYGVFQVPEDASGGLIKKKYRDLALRLHPDKCKIPGADEAFKAVSKAYKKLNNPFVWLALNSLVVFVLLFSAVGAGLMTIA</sequence>
<dbReference type="InterPro" id="IPR001623">
    <property type="entry name" value="DnaJ_domain"/>
</dbReference>
<organism evidence="5 6">
    <name type="scientific">Ditylenchus destructor</name>
    <dbReference type="NCBI Taxonomy" id="166010"/>
    <lineage>
        <taxon>Eukaryota</taxon>
        <taxon>Metazoa</taxon>
        <taxon>Ecdysozoa</taxon>
        <taxon>Nematoda</taxon>
        <taxon>Chromadorea</taxon>
        <taxon>Rhabditida</taxon>
        <taxon>Tylenchina</taxon>
        <taxon>Tylenchomorpha</taxon>
        <taxon>Sphaerularioidea</taxon>
        <taxon>Anguinidae</taxon>
        <taxon>Anguininae</taxon>
        <taxon>Ditylenchus</taxon>
    </lineage>
</organism>
<name>A0AAD4MHQ7_9BILA</name>
<reference evidence="5" key="1">
    <citation type="submission" date="2022-01" db="EMBL/GenBank/DDBJ databases">
        <title>Genome Sequence Resource for Two Populations of Ditylenchus destructor, the Migratory Endoparasitic Phytonematode.</title>
        <authorList>
            <person name="Zhang H."/>
            <person name="Lin R."/>
            <person name="Xie B."/>
        </authorList>
    </citation>
    <scope>NUCLEOTIDE SEQUENCE</scope>
    <source>
        <strain evidence="5">BazhouSP</strain>
    </source>
</reference>
<dbReference type="PANTHER" id="PTHR43908:SF3">
    <property type="entry name" value="AT29763P-RELATED"/>
    <property type="match status" value="1"/>
</dbReference>
<dbReference type="GO" id="GO:0005789">
    <property type="term" value="C:endoplasmic reticulum membrane"/>
    <property type="evidence" value="ECO:0007669"/>
    <property type="project" value="TreeGrafter"/>
</dbReference>
<keyword evidence="3" id="KW-0472">Membrane</keyword>
<evidence type="ECO:0000256" key="1">
    <source>
        <dbReference type="SAM" id="Coils"/>
    </source>
</evidence>
<dbReference type="EMBL" id="JAKKPZ010000380">
    <property type="protein sequence ID" value="KAI1695705.1"/>
    <property type="molecule type" value="Genomic_DNA"/>
</dbReference>
<dbReference type="InterPro" id="IPR036869">
    <property type="entry name" value="J_dom_sf"/>
</dbReference>
<evidence type="ECO:0000256" key="3">
    <source>
        <dbReference type="SAM" id="Phobius"/>
    </source>
</evidence>
<feature type="region of interest" description="Disordered" evidence="2">
    <location>
        <begin position="350"/>
        <end position="396"/>
    </location>
</feature>
<dbReference type="PRINTS" id="PR00625">
    <property type="entry name" value="JDOMAIN"/>
</dbReference>
<keyword evidence="1" id="KW-0175">Coiled coil</keyword>
<evidence type="ECO:0000256" key="2">
    <source>
        <dbReference type="SAM" id="MobiDB-lite"/>
    </source>
</evidence>
<feature type="domain" description="J" evidence="4">
    <location>
        <begin position="413"/>
        <end position="469"/>
    </location>
</feature>
<keyword evidence="6" id="KW-1185">Reference proteome</keyword>